<dbReference type="EMBL" id="CM042039">
    <property type="protein sequence ID" value="KAI3726441.1"/>
    <property type="molecule type" value="Genomic_DNA"/>
</dbReference>
<keyword evidence="2" id="KW-1185">Reference proteome</keyword>
<proteinExistence type="predicted"/>
<evidence type="ECO:0000313" key="2">
    <source>
        <dbReference type="Proteomes" id="UP001056120"/>
    </source>
</evidence>
<accession>A0ACB9BWK6</accession>
<protein>
    <submittedName>
        <fullName evidence="1">Uncharacterized protein</fullName>
    </submittedName>
</protein>
<comment type="caution">
    <text evidence="1">The sequence shown here is derived from an EMBL/GenBank/DDBJ whole genome shotgun (WGS) entry which is preliminary data.</text>
</comment>
<gene>
    <name evidence="1" type="ORF">L1987_66238</name>
</gene>
<reference evidence="2" key="1">
    <citation type="journal article" date="2022" name="Mol. Ecol. Resour.">
        <title>The genomes of chicory, endive, great burdock and yacon provide insights into Asteraceae palaeo-polyploidization history and plant inulin production.</title>
        <authorList>
            <person name="Fan W."/>
            <person name="Wang S."/>
            <person name="Wang H."/>
            <person name="Wang A."/>
            <person name="Jiang F."/>
            <person name="Liu H."/>
            <person name="Zhao H."/>
            <person name="Xu D."/>
            <person name="Zhang Y."/>
        </authorList>
    </citation>
    <scope>NUCLEOTIDE SEQUENCE [LARGE SCALE GENOMIC DNA]</scope>
    <source>
        <strain evidence="2">cv. Yunnan</strain>
    </source>
</reference>
<evidence type="ECO:0000313" key="1">
    <source>
        <dbReference type="EMBL" id="KAI3726441.1"/>
    </source>
</evidence>
<organism evidence="1 2">
    <name type="scientific">Smallanthus sonchifolius</name>
    <dbReference type="NCBI Taxonomy" id="185202"/>
    <lineage>
        <taxon>Eukaryota</taxon>
        <taxon>Viridiplantae</taxon>
        <taxon>Streptophyta</taxon>
        <taxon>Embryophyta</taxon>
        <taxon>Tracheophyta</taxon>
        <taxon>Spermatophyta</taxon>
        <taxon>Magnoliopsida</taxon>
        <taxon>eudicotyledons</taxon>
        <taxon>Gunneridae</taxon>
        <taxon>Pentapetalae</taxon>
        <taxon>asterids</taxon>
        <taxon>campanulids</taxon>
        <taxon>Asterales</taxon>
        <taxon>Asteraceae</taxon>
        <taxon>Asteroideae</taxon>
        <taxon>Heliantheae alliance</taxon>
        <taxon>Millerieae</taxon>
        <taxon>Smallanthus</taxon>
    </lineage>
</organism>
<name>A0ACB9BWK6_9ASTR</name>
<sequence>MCPTVSALLIWRCCKVKSWESIGCKNGSLGCTALGAVEVIVSITTLFCSRSILGYAFGNKHEQVDCVKDMSLLCFTFFKDTIQAILSGVARGCGWQHIGAYINLGSYYLVGIPMALPKRERIMEWASYRVNHAMHSATLITCSTNWEKTGS</sequence>
<reference evidence="1 2" key="2">
    <citation type="journal article" date="2022" name="Mol. Ecol. Resour.">
        <title>The genomes of chicory, endive, great burdock and yacon provide insights into Asteraceae paleo-polyploidization history and plant inulin production.</title>
        <authorList>
            <person name="Fan W."/>
            <person name="Wang S."/>
            <person name="Wang H."/>
            <person name="Wang A."/>
            <person name="Jiang F."/>
            <person name="Liu H."/>
            <person name="Zhao H."/>
            <person name="Xu D."/>
            <person name="Zhang Y."/>
        </authorList>
    </citation>
    <scope>NUCLEOTIDE SEQUENCE [LARGE SCALE GENOMIC DNA]</scope>
    <source>
        <strain evidence="2">cv. Yunnan</strain>
        <tissue evidence="1">Leaves</tissue>
    </source>
</reference>
<dbReference type="Proteomes" id="UP001056120">
    <property type="component" value="Linkage Group LG22"/>
</dbReference>